<feature type="transmembrane region" description="Helical" evidence="1">
    <location>
        <begin position="214"/>
        <end position="233"/>
    </location>
</feature>
<evidence type="ECO:0000313" key="2">
    <source>
        <dbReference type="Proteomes" id="UP001652625"/>
    </source>
</evidence>
<protein>
    <submittedName>
        <fullName evidence="3">Uncharacterized protein LOC136075820</fullName>
    </submittedName>
</protein>
<name>A0ABM4B8X5_HYDVU</name>
<keyword evidence="2" id="KW-1185">Reference proteome</keyword>
<reference evidence="2" key="1">
    <citation type="submission" date="2025-05" db="UniProtKB">
        <authorList>
            <consortium name="RefSeq"/>
        </authorList>
    </citation>
    <scope>NUCLEOTIDE SEQUENCE [LARGE SCALE GENOMIC DNA]</scope>
</reference>
<keyword evidence="1" id="KW-0812">Transmembrane</keyword>
<dbReference type="Proteomes" id="UP001652625">
    <property type="component" value="Chromosome 02"/>
</dbReference>
<sequence>MLNQAKSTGKYFKSFEPVILLTIWHKTLQNIDGVSQCLQSESITIEEEVILIQQLLDDRGRIRLSWNCILTEAKLVAGNLGFDTEFKVKRTRRVKKFHKEPSNTAPYFDDTEKNFEVNIFNVAFDHIILQIQSRFNVVKKVSSQFFFIWLQSEDPSSHVDKARQLAKFYSIDIKEDNLVEEICHFDRSKASFLFNRGNSLNLLNQMYSKGLQPFFPLICILLLIFHTMAISVAKGERSFRKLKIIKNHFRATMGHERLSNLMRLSIENDLAKSLSFDKVIYSFASNKAQKFYLN</sequence>
<dbReference type="RefSeq" id="XP_065645330.1">
    <property type="nucleotide sequence ID" value="XM_065789258.1"/>
</dbReference>
<gene>
    <name evidence="3" type="primary">LOC136075820</name>
</gene>
<proteinExistence type="predicted"/>
<evidence type="ECO:0000313" key="3">
    <source>
        <dbReference type="RefSeq" id="XP_065645330.1"/>
    </source>
</evidence>
<accession>A0ABM4B8X5</accession>
<dbReference type="InterPro" id="IPR052958">
    <property type="entry name" value="IFN-induced_PKR_regulator"/>
</dbReference>
<reference evidence="3" key="2">
    <citation type="submission" date="2025-08" db="UniProtKB">
        <authorList>
            <consortium name="RefSeq"/>
        </authorList>
    </citation>
    <scope>IDENTIFICATION</scope>
</reference>
<evidence type="ECO:0000256" key="1">
    <source>
        <dbReference type="SAM" id="Phobius"/>
    </source>
</evidence>
<organism evidence="2 3">
    <name type="scientific">Hydra vulgaris</name>
    <name type="common">Hydra</name>
    <name type="synonym">Hydra attenuata</name>
    <dbReference type="NCBI Taxonomy" id="6087"/>
    <lineage>
        <taxon>Eukaryota</taxon>
        <taxon>Metazoa</taxon>
        <taxon>Cnidaria</taxon>
        <taxon>Hydrozoa</taxon>
        <taxon>Hydroidolina</taxon>
        <taxon>Anthoathecata</taxon>
        <taxon>Aplanulata</taxon>
        <taxon>Hydridae</taxon>
        <taxon>Hydra</taxon>
    </lineage>
</organism>
<keyword evidence="1" id="KW-1133">Transmembrane helix</keyword>
<keyword evidence="1" id="KW-0472">Membrane</keyword>
<dbReference type="PANTHER" id="PTHR46289">
    <property type="entry name" value="52 KDA REPRESSOR OF THE INHIBITOR OF THE PROTEIN KINASE-LIKE PROTEIN-RELATED"/>
    <property type="match status" value="1"/>
</dbReference>
<dbReference type="GeneID" id="136075820"/>
<dbReference type="PANTHER" id="PTHR46289:SF19">
    <property type="entry name" value="ZINC FINGER MYM-TYPE CONTAINING 1"/>
    <property type="match status" value="1"/>
</dbReference>